<dbReference type="AlphaFoldDB" id="A0AA47KKN1"/>
<accession>A0AA47KKN1</accession>
<gene>
    <name evidence="3" type="ORF">N8M53_00360</name>
</gene>
<name>A0AA47KKN1_9GAMM</name>
<evidence type="ECO:0008006" key="5">
    <source>
        <dbReference type="Google" id="ProtNLM"/>
    </source>
</evidence>
<feature type="chain" id="PRO_5041407064" description="Lipoprotein" evidence="2">
    <location>
        <begin position="19"/>
        <end position="501"/>
    </location>
</feature>
<evidence type="ECO:0000256" key="2">
    <source>
        <dbReference type="SAM" id="SignalP"/>
    </source>
</evidence>
<evidence type="ECO:0000313" key="4">
    <source>
        <dbReference type="Proteomes" id="UP001164748"/>
    </source>
</evidence>
<dbReference type="RefSeq" id="WP_269579094.1">
    <property type="nucleotide sequence ID" value="NZ_CP114588.1"/>
</dbReference>
<dbReference type="EMBL" id="CP114588">
    <property type="protein sequence ID" value="WBA08720.1"/>
    <property type="molecule type" value="Genomic_DNA"/>
</dbReference>
<sequence>MPSLRPLIIASVSILTLAACSSSPSGPVELGHRSDKIDTGLVHTPQPFMQTGQISVSPETASFTPCGSQKQYWLDLTADQRATLSQQAGPVYSEFEGYFTPVSRRGYSADYPAAVTMTRLNMLTSELEGCAQPRNTLLAEGQTPTTWSAAVGQGHLAWESEQDSQERPLSGQSMSQDQAQFRAQQAALTLSAQACQQSANTLYGWQARLKTAKGTYQGCAILPSVDTSQHWAGEYQGTSQSPGQPTLTTQLTLLPDHSAITTYHPQGETVTKETGIWQPIGDNQVQVLTTRSGEQMVVSERIYTRNGFTLTASEETFNGNTYSLGHEGLTLRLKVGDAVNVSNQTGIKGSAEKNPRVEQALKDYLSDNGQTGPLTYRWLTHDLNQDGQPELLVLTDSCGSGGCTLLVFKGDVQGWQFNSRMTLVHVPLLLARSQSQGWHDLVVPVGGGGAPAGHHVMRFDGQRYPLNPSTAPRAPKPDGSDTTLFADGIYATQQGAVLGEE</sequence>
<evidence type="ECO:0000313" key="3">
    <source>
        <dbReference type="EMBL" id="WBA08720.1"/>
    </source>
</evidence>
<protein>
    <recommendedName>
        <fullName evidence="5">Lipoprotein</fullName>
    </recommendedName>
</protein>
<proteinExistence type="predicted"/>
<keyword evidence="2" id="KW-0732">Signal</keyword>
<feature type="region of interest" description="Disordered" evidence="1">
    <location>
        <begin position="159"/>
        <end position="178"/>
    </location>
</feature>
<reference evidence="3" key="1">
    <citation type="submission" date="2022-09" db="EMBL/GenBank/DDBJ databases">
        <authorList>
            <person name="Li Z.-J."/>
        </authorList>
    </citation>
    <scope>NUCLEOTIDE SEQUENCE</scope>
    <source>
        <strain evidence="3">TGB11</strain>
    </source>
</reference>
<evidence type="ECO:0000256" key="1">
    <source>
        <dbReference type="SAM" id="MobiDB-lite"/>
    </source>
</evidence>
<dbReference type="Proteomes" id="UP001164748">
    <property type="component" value="Chromosome"/>
</dbReference>
<dbReference type="PROSITE" id="PS51257">
    <property type="entry name" value="PROKAR_LIPOPROTEIN"/>
    <property type="match status" value="1"/>
</dbReference>
<feature type="signal peptide" evidence="2">
    <location>
        <begin position="1"/>
        <end position="18"/>
    </location>
</feature>
<organism evidence="3 4">
    <name type="scientific">Salinivibrio kushneri</name>
    <dbReference type="NCBI Taxonomy" id="1908198"/>
    <lineage>
        <taxon>Bacteria</taxon>
        <taxon>Pseudomonadati</taxon>
        <taxon>Pseudomonadota</taxon>
        <taxon>Gammaproteobacteria</taxon>
        <taxon>Vibrionales</taxon>
        <taxon>Vibrionaceae</taxon>
        <taxon>Salinivibrio</taxon>
    </lineage>
</organism>